<protein>
    <recommendedName>
        <fullName evidence="3">Alpha/beta hydrolase</fullName>
    </recommendedName>
</protein>
<dbReference type="InterPro" id="IPR014871">
    <property type="entry name" value="dUTPase/dCTP_pyrophosphatase"/>
</dbReference>
<dbReference type="Pfam" id="PF08761">
    <property type="entry name" value="dUTPase_2"/>
    <property type="match status" value="2"/>
</dbReference>
<dbReference type="SUPFAM" id="SSF101386">
    <property type="entry name" value="all-alpha NTP pyrophosphatases"/>
    <property type="match status" value="1"/>
</dbReference>
<evidence type="ECO:0000313" key="1">
    <source>
        <dbReference type="EMBL" id="MEB3750027.1"/>
    </source>
</evidence>
<gene>
    <name evidence="1" type="ORF">EP10_000866</name>
</gene>
<dbReference type="RefSeq" id="WP_051985045.1">
    <property type="nucleotide sequence ID" value="NZ_JPYA02000001.1"/>
</dbReference>
<keyword evidence="2" id="KW-1185">Reference proteome</keyword>
<sequence length="161" mass="19237">MTKPNILEHFEKTVSSAKERLKKLISEANRHKLHDFATGLATAVEIIEDEEIEKLEAMFDMQRALDERIIKERKIDKTLDEWVVAITIAMESEIDEIRREVNWKWWKQEKRIDIDRLQEEVIDLWHFLLSLSRMVGLTPETIFEKYMAKNKINHQRQDGGY</sequence>
<evidence type="ECO:0008006" key="3">
    <source>
        <dbReference type="Google" id="ProtNLM"/>
    </source>
</evidence>
<proteinExistence type="predicted"/>
<dbReference type="Gene3D" id="1.10.4010.10">
    <property type="entry name" value="Type II deoxyuridine triphosphatase"/>
    <property type="match status" value="2"/>
</dbReference>
<dbReference type="Proteomes" id="UP000029267">
    <property type="component" value="Unassembled WGS sequence"/>
</dbReference>
<comment type="caution">
    <text evidence="1">The sequence shown here is derived from an EMBL/GenBank/DDBJ whole genome shotgun (WGS) entry which is preliminary data.</text>
</comment>
<accession>A0ABU6BDK4</accession>
<organism evidence="1 2">
    <name type="scientific">Geobacillus icigianus</name>
    <dbReference type="NCBI Taxonomy" id="1430331"/>
    <lineage>
        <taxon>Bacteria</taxon>
        <taxon>Bacillati</taxon>
        <taxon>Bacillota</taxon>
        <taxon>Bacilli</taxon>
        <taxon>Bacillales</taxon>
        <taxon>Anoxybacillaceae</taxon>
        <taxon>Geobacillus</taxon>
    </lineage>
</organism>
<dbReference type="CDD" id="cd11527">
    <property type="entry name" value="NTP-PPase_dUTPase"/>
    <property type="match status" value="1"/>
</dbReference>
<reference evidence="1 2" key="1">
    <citation type="journal article" date="2014" name="Genome Announc.">
        <title>Draft Genome Sequence of Geobacillus icigianus Strain G1w1T Isolated from Hot Springs in the Valley of Geysers, Kamchatka (Russian Federation).</title>
        <authorList>
            <person name="Bryanskaya A.V."/>
            <person name="Rozanov A.S."/>
            <person name="Logacheva M.D."/>
            <person name="Kotenko A.V."/>
            <person name="Peltek S.E."/>
        </authorList>
    </citation>
    <scope>NUCLEOTIDE SEQUENCE [LARGE SCALE GENOMIC DNA]</scope>
    <source>
        <strain evidence="1 2">G1w1</strain>
    </source>
</reference>
<evidence type="ECO:0000313" key="2">
    <source>
        <dbReference type="Proteomes" id="UP000029267"/>
    </source>
</evidence>
<dbReference type="EMBL" id="JPYA02000001">
    <property type="protein sequence ID" value="MEB3750027.1"/>
    <property type="molecule type" value="Genomic_DNA"/>
</dbReference>
<name>A0ABU6BDK4_9BACL</name>